<comment type="caution">
    <text evidence="1">The sequence shown here is derived from an EMBL/GenBank/DDBJ whole genome shotgun (WGS) entry which is preliminary data.</text>
</comment>
<gene>
    <name evidence="1" type="ORF">SDC9_175617</name>
</gene>
<organism evidence="1">
    <name type="scientific">bioreactor metagenome</name>
    <dbReference type="NCBI Taxonomy" id="1076179"/>
    <lineage>
        <taxon>unclassified sequences</taxon>
        <taxon>metagenomes</taxon>
        <taxon>ecological metagenomes</taxon>
    </lineage>
</organism>
<dbReference type="AlphaFoldDB" id="A0A645GMN7"/>
<accession>A0A645GMN7</accession>
<protein>
    <submittedName>
        <fullName evidence="1">Uncharacterized protein</fullName>
    </submittedName>
</protein>
<reference evidence="1" key="1">
    <citation type="submission" date="2019-08" db="EMBL/GenBank/DDBJ databases">
        <authorList>
            <person name="Kucharzyk K."/>
            <person name="Murdoch R.W."/>
            <person name="Higgins S."/>
            <person name="Loffler F."/>
        </authorList>
    </citation>
    <scope>NUCLEOTIDE SEQUENCE</scope>
</reference>
<name>A0A645GMN7_9ZZZZ</name>
<evidence type="ECO:0000313" key="1">
    <source>
        <dbReference type="EMBL" id="MPN28178.1"/>
    </source>
</evidence>
<proteinExistence type="predicted"/>
<dbReference type="EMBL" id="VSSQ01078360">
    <property type="protein sequence ID" value="MPN28178.1"/>
    <property type="molecule type" value="Genomic_DNA"/>
</dbReference>
<sequence>MALDGTQDTIICGLPEIDISGSTSVSSAFRNDCIIFKFQQMSQYDENGVLESPYPSYYYKLNLLNNTMTAFSDKQNSDANQIEDIAEKFAQAYFSKDLTGVSAYLDDGTEPETYAENIWTDSSDFRLKWTPEIILSSENAISVQIEFALPGNDSYDYLDLSFSSNSGQWKINSFGLEK</sequence>